<keyword evidence="3" id="KW-1185">Reference proteome</keyword>
<evidence type="ECO:0000256" key="1">
    <source>
        <dbReference type="SAM" id="MobiDB-lite"/>
    </source>
</evidence>
<evidence type="ECO:0000313" key="3">
    <source>
        <dbReference type="Proteomes" id="UP000002220"/>
    </source>
</evidence>
<dbReference type="EMBL" id="CP001744">
    <property type="protein sequence ID" value="ADG69245.1"/>
    <property type="molecule type" value="Genomic_DNA"/>
</dbReference>
<accession>D5SUV9</accession>
<name>D5SUV9_PLAL2</name>
<dbReference type="AlphaFoldDB" id="D5SUV9"/>
<feature type="compositionally biased region" description="Polar residues" evidence="1">
    <location>
        <begin position="27"/>
        <end position="41"/>
    </location>
</feature>
<proteinExistence type="predicted"/>
<gene>
    <name evidence="2" type="ordered locus">Plim_3432</name>
</gene>
<dbReference type="HOGENOM" id="CLU_2635014_0_0_0"/>
<organism evidence="2 3">
    <name type="scientific">Planctopirus limnophila (strain ATCC 43296 / DSM 3776 / IFAM 1008 / Mu 290)</name>
    <name type="common">Planctomyces limnophilus</name>
    <dbReference type="NCBI Taxonomy" id="521674"/>
    <lineage>
        <taxon>Bacteria</taxon>
        <taxon>Pseudomonadati</taxon>
        <taxon>Planctomycetota</taxon>
        <taxon>Planctomycetia</taxon>
        <taxon>Planctomycetales</taxon>
        <taxon>Planctomycetaceae</taxon>
        <taxon>Planctopirus</taxon>
    </lineage>
</organism>
<protein>
    <submittedName>
        <fullName evidence="2">Uncharacterized protein</fullName>
    </submittedName>
</protein>
<feature type="region of interest" description="Disordered" evidence="1">
    <location>
        <begin position="27"/>
        <end position="77"/>
    </location>
</feature>
<evidence type="ECO:0000313" key="2">
    <source>
        <dbReference type="EMBL" id="ADG69245.1"/>
    </source>
</evidence>
<dbReference type="Proteomes" id="UP000002220">
    <property type="component" value="Chromosome"/>
</dbReference>
<dbReference type="KEGG" id="plm:Plim_3432"/>
<sequence length="77" mass="8596">MSSSAPWSIEFTSRNASAKFLRMKNSMNNQRQTPWGQTKTFDPSHPARDEAACGSIPKYDQARPHSGLLLSEREKGA</sequence>
<dbReference type="RefSeq" id="WP_013111676.1">
    <property type="nucleotide sequence ID" value="NC_014148.1"/>
</dbReference>
<reference evidence="2 3" key="1">
    <citation type="journal article" date="2010" name="Stand. Genomic Sci.">
        <title>Complete genome sequence of Planctomyces limnophilus type strain (Mu 290).</title>
        <authorList>
            <person name="Labutti K."/>
            <person name="Sikorski J."/>
            <person name="Schneider S."/>
            <person name="Nolan M."/>
            <person name="Lucas S."/>
            <person name="Glavina Del Rio T."/>
            <person name="Tice H."/>
            <person name="Cheng J.F."/>
            <person name="Goodwin L."/>
            <person name="Pitluck S."/>
            <person name="Liolios K."/>
            <person name="Ivanova N."/>
            <person name="Mavromatis K."/>
            <person name="Mikhailova N."/>
            <person name="Pati A."/>
            <person name="Chen A."/>
            <person name="Palaniappan K."/>
            <person name="Land M."/>
            <person name="Hauser L."/>
            <person name="Chang Y.J."/>
            <person name="Jeffries C.D."/>
            <person name="Tindall B.J."/>
            <person name="Rohde M."/>
            <person name="Goker M."/>
            <person name="Woyke T."/>
            <person name="Bristow J."/>
            <person name="Eisen J.A."/>
            <person name="Markowitz V."/>
            <person name="Hugenholtz P."/>
            <person name="Kyrpides N.C."/>
            <person name="Klenk H.P."/>
            <person name="Lapidus A."/>
        </authorList>
    </citation>
    <scope>NUCLEOTIDE SEQUENCE [LARGE SCALE GENOMIC DNA]</scope>
    <source>
        <strain evidence="3">ATCC 43296 / DSM 3776 / IFAM 1008 / 290</strain>
    </source>
</reference>